<sequence>MPRISVFLSYVDSFVGARLLSQFQQFPEHYQVYGCTWDAAAAEKLNAAASAAYQQKMARASIASGGTGIGATLPVIGDVDDEDSSDMERSNGTMTPGPGARADTAPLPEELSTTHRDVEGDAEAAEARPGSRGSPSATGGVSFVSISGAAGAEKPPRPHTTCTFFSRLDTLAVRAALLACDWIVLELRHAQTVLEVVQLLQTQPSFARAKRLVLLSSLMTWYATPSLQDDEAAAAAAAAGGGGGAAEAAGRDDGEDGPGGDGEDDVEAPYPPAPPRFLEAIVAAAQDRSRYAVADAMRGDKPAEKQGGDVGDGDGEEDGDGDGDGTRTPGADPAAADTGAEVLTEDQYNRRVPHLHYLSWRDAEKAVAAAHHAKGLPLTTFVVCSGLPYGGEEDVLEPLFRLAWSAEAEQRRAGDPAASTPSAASLPIFGSGQQRVPLVHAQDLACFVRKLLRCPEDALPFPERRYLFATDGSNKNSWHTIVSAVNGMFGGRCALQSIAPASYPLYRDVERFTMDLRVEPETMRTIMARVEDAEDGGEAHGAAAATAVTAPPQSPPPLPNTWIAEGGIRRHHRAIADEFAAARHVDPLRIAIVGPPLAGKTYLATRVARYYRLPCVSLRSVVADYTAALAELRTRGESTKAAVRTAERTRRLGLKRRRLLARQQREWDAQAERGGAVAAGAGDGAAAVGGENNSNNSRNQDTADAADLASRASYRAGGSVNRSSHFSGAGGDAPSGAGGRTSAAAALVLDDQEVSAAALALTAAEEEELDAFVTEWWADQPQAHAWAAKVAEMERVLLLRLHPRPPTPEVNPKKKAAGAGAGGGGANAKKKNNKDAQKTREEEEELQLLKAALQHAPLQPRALALMLRWRLAQPDCRVQGFVLDGVPTTLELARLVFGEGEEEQLQPPLTEEEALRPRYAAEGGAAAAAAAAAAAGADGGDDGHEDKEPGAAKAAPPKEPASDARLPNHVVVLQASDTYLLNRLKAMGAAAEDGAVTARGHDDATRAVDVEGFHHALQTYKWEYVDTPYSVLSYWECAAATTAPLLSTGSTAGAERRTEVHLVAVEGNEPLVPPIPPLSAHAAPVVSSTEQLLEQVILGLPHNFGKSLEETQREAVRQRCLREEEEDAHAQKVAAQAAAESLECAQESEARSVAEERLLALKQADVAELEARKRPMASYLQERVLPLLHKGLLEVCAARPADPVDYLAEWLIRHNPHDDIFCDL</sequence>
<dbReference type="SUPFAM" id="SSF51735">
    <property type="entry name" value="NAD(P)-binding Rossmann-fold domains"/>
    <property type="match status" value="1"/>
</dbReference>
<evidence type="ECO:0000256" key="3">
    <source>
        <dbReference type="ARBA" id="ARBA00022777"/>
    </source>
</evidence>
<dbReference type="Gene3D" id="3.40.50.720">
    <property type="entry name" value="NAD(P)-binding Rossmann-like Domain"/>
    <property type="match status" value="1"/>
</dbReference>
<dbReference type="Proteomes" id="UP001430356">
    <property type="component" value="Unassembled WGS sequence"/>
</dbReference>
<feature type="compositionally biased region" description="Gly residues" evidence="4">
    <location>
        <begin position="728"/>
        <end position="739"/>
    </location>
</feature>
<dbReference type="GO" id="GO:0006139">
    <property type="term" value="P:nucleobase-containing compound metabolic process"/>
    <property type="evidence" value="ECO:0007669"/>
    <property type="project" value="InterPro"/>
</dbReference>
<dbReference type="InterPro" id="IPR036291">
    <property type="entry name" value="NAD(P)-bd_dom_sf"/>
</dbReference>
<feature type="region of interest" description="Disordered" evidence="4">
    <location>
        <begin position="803"/>
        <end position="843"/>
    </location>
</feature>
<feature type="compositionally biased region" description="Low complexity" evidence="4">
    <location>
        <begin position="328"/>
        <end position="340"/>
    </location>
</feature>
<dbReference type="InterPro" id="IPR027417">
    <property type="entry name" value="P-loop_NTPase"/>
</dbReference>
<keyword evidence="3" id="KW-0418">Kinase</keyword>
<dbReference type="CDD" id="cd22967">
    <property type="entry name" value="DD_AK7"/>
    <property type="match status" value="1"/>
</dbReference>
<keyword evidence="1" id="KW-0808">Transferase</keyword>
<feature type="region of interest" description="Disordered" evidence="4">
    <location>
        <begin position="296"/>
        <end position="347"/>
    </location>
</feature>
<dbReference type="Pfam" id="PF05186">
    <property type="entry name" value="Dpy-30"/>
    <property type="match status" value="1"/>
</dbReference>
<keyword evidence="2" id="KW-0547">Nucleotide-binding</keyword>
<dbReference type="Gene3D" id="3.40.50.300">
    <property type="entry name" value="P-loop containing nucleotide triphosphate hydrolases"/>
    <property type="match status" value="2"/>
</dbReference>
<dbReference type="InterPro" id="IPR000850">
    <property type="entry name" value="Adenylat/UMP-CMP_kin"/>
</dbReference>
<dbReference type="EMBL" id="JAECZO010000175">
    <property type="protein sequence ID" value="KAK7198786.1"/>
    <property type="molecule type" value="Genomic_DNA"/>
</dbReference>
<feature type="compositionally biased region" description="Polar residues" evidence="4">
    <location>
        <begin position="691"/>
        <end position="702"/>
    </location>
</feature>
<dbReference type="InterPro" id="IPR007858">
    <property type="entry name" value="Dpy-30_motif"/>
</dbReference>
<feature type="region of interest" description="Disordered" evidence="4">
    <location>
        <begin position="538"/>
        <end position="558"/>
    </location>
</feature>
<dbReference type="PANTHER" id="PTHR23359">
    <property type="entry name" value="NUCLEOTIDE KINASE"/>
    <property type="match status" value="1"/>
</dbReference>
<feature type="compositionally biased region" description="Low complexity" evidence="4">
    <location>
        <begin position="540"/>
        <end position="550"/>
    </location>
</feature>
<evidence type="ECO:0000256" key="1">
    <source>
        <dbReference type="ARBA" id="ARBA00022679"/>
    </source>
</evidence>
<comment type="caution">
    <text evidence="5">The sequence shown here is derived from an EMBL/GenBank/DDBJ whole genome shotgun (WGS) entry which is preliminary data.</text>
</comment>
<dbReference type="InterPro" id="IPR047499">
    <property type="entry name" value="DD_AK7"/>
</dbReference>
<accession>A0AAW0EZ62</accession>
<dbReference type="Gene3D" id="1.20.890.10">
    <property type="entry name" value="cAMP-dependent protein kinase regulatory subunit, dimerization-anchoring domain"/>
    <property type="match status" value="1"/>
</dbReference>
<dbReference type="SUPFAM" id="SSF52540">
    <property type="entry name" value="P-loop containing nucleoside triphosphate hydrolases"/>
    <property type="match status" value="1"/>
</dbReference>
<protein>
    <submittedName>
        <fullName evidence="5">Dpy-30 motif containing protein</fullName>
    </submittedName>
</protein>
<feature type="region of interest" description="Disordered" evidence="4">
    <location>
        <begin position="79"/>
        <end position="140"/>
    </location>
</feature>
<gene>
    <name evidence="5" type="ORF">NESM_000844000</name>
</gene>
<proteinExistence type="predicted"/>
<reference evidence="5 6" key="1">
    <citation type="journal article" date="2021" name="MBio">
        <title>A New Model Trypanosomatid, Novymonas esmeraldas: Genomic Perception of Its 'Candidatus Pandoraea novymonadis' Endosymbiont.</title>
        <authorList>
            <person name="Zakharova A."/>
            <person name="Saura A."/>
            <person name="Butenko A."/>
            <person name="Podesvova L."/>
            <person name="Warmusova S."/>
            <person name="Kostygov A.Y."/>
            <person name="Nenarokova A."/>
            <person name="Lukes J."/>
            <person name="Opperdoes F.R."/>
            <person name="Yurchenko V."/>
        </authorList>
    </citation>
    <scope>NUCLEOTIDE SEQUENCE [LARGE SCALE GENOMIC DNA]</scope>
    <source>
        <strain evidence="5 6">E262AT.01</strain>
    </source>
</reference>
<evidence type="ECO:0000313" key="6">
    <source>
        <dbReference type="Proteomes" id="UP001430356"/>
    </source>
</evidence>
<feature type="compositionally biased region" description="Basic and acidic residues" evidence="4">
    <location>
        <begin position="941"/>
        <end position="950"/>
    </location>
</feature>
<evidence type="ECO:0000256" key="4">
    <source>
        <dbReference type="SAM" id="MobiDB-lite"/>
    </source>
</evidence>
<evidence type="ECO:0000313" key="5">
    <source>
        <dbReference type="EMBL" id="KAK7198786.1"/>
    </source>
</evidence>
<keyword evidence="6" id="KW-1185">Reference proteome</keyword>
<feature type="region of interest" description="Disordered" evidence="4">
    <location>
        <begin position="241"/>
        <end position="274"/>
    </location>
</feature>
<feature type="compositionally biased region" description="Acidic residues" evidence="4">
    <location>
        <begin position="253"/>
        <end position="267"/>
    </location>
</feature>
<feature type="region of interest" description="Disordered" evidence="4">
    <location>
        <begin position="682"/>
        <end position="703"/>
    </location>
</feature>
<dbReference type="GO" id="GO:0019205">
    <property type="term" value="F:nucleobase-containing compound kinase activity"/>
    <property type="evidence" value="ECO:0007669"/>
    <property type="project" value="InterPro"/>
</dbReference>
<feature type="compositionally biased region" description="Basic and acidic residues" evidence="4">
    <location>
        <begin position="297"/>
        <end position="307"/>
    </location>
</feature>
<evidence type="ECO:0000256" key="2">
    <source>
        <dbReference type="ARBA" id="ARBA00022741"/>
    </source>
</evidence>
<organism evidence="5 6">
    <name type="scientific">Novymonas esmeraldas</name>
    <dbReference type="NCBI Taxonomy" id="1808958"/>
    <lineage>
        <taxon>Eukaryota</taxon>
        <taxon>Discoba</taxon>
        <taxon>Euglenozoa</taxon>
        <taxon>Kinetoplastea</taxon>
        <taxon>Metakinetoplastina</taxon>
        <taxon>Trypanosomatida</taxon>
        <taxon>Trypanosomatidae</taxon>
        <taxon>Novymonas</taxon>
    </lineage>
</organism>
<name>A0AAW0EZ62_9TRYP</name>
<dbReference type="GO" id="GO:0005524">
    <property type="term" value="F:ATP binding"/>
    <property type="evidence" value="ECO:0007669"/>
    <property type="project" value="InterPro"/>
</dbReference>
<dbReference type="AlphaFoldDB" id="A0AAW0EZ62"/>
<feature type="region of interest" description="Disordered" evidence="4">
    <location>
        <begin position="932"/>
        <end position="967"/>
    </location>
</feature>
<feature type="region of interest" description="Disordered" evidence="4">
    <location>
        <begin position="718"/>
        <end position="740"/>
    </location>
</feature>
<feature type="compositionally biased region" description="Acidic residues" evidence="4">
    <location>
        <begin position="311"/>
        <end position="323"/>
    </location>
</feature>